<dbReference type="EMBL" id="GACK01009334">
    <property type="protein sequence ID" value="JAA55700.1"/>
    <property type="molecule type" value="mRNA"/>
</dbReference>
<sequence>MTTKITKLYVLGLIMLALADSGLGWGRIQGRHREKRRTKQRQAKPTCSMDCNHGSKFCCKVTEETCGSSENCKECHCKCAGDEDNCRKGHRCGNAQQLNCTAYSGGFECKCVIAPLQVLSRPGTS</sequence>
<reference evidence="2" key="1">
    <citation type="submission" date="2012-11" db="EMBL/GenBank/DDBJ databases">
        <authorList>
            <person name="Lucero-Rivera Y.E."/>
            <person name="Tovar-Ramirez D."/>
        </authorList>
    </citation>
    <scope>NUCLEOTIDE SEQUENCE</scope>
    <source>
        <tissue evidence="2">Salivary gland</tissue>
    </source>
</reference>
<dbReference type="AlphaFoldDB" id="L7LV78"/>
<evidence type="ECO:0000256" key="1">
    <source>
        <dbReference type="SAM" id="SignalP"/>
    </source>
</evidence>
<evidence type="ECO:0000313" key="2">
    <source>
        <dbReference type="EMBL" id="JAA55700.1"/>
    </source>
</evidence>
<feature type="signal peptide" evidence="1">
    <location>
        <begin position="1"/>
        <end position="19"/>
    </location>
</feature>
<feature type="chain" id="PRO_5003980631" evidence="1">
    <location>
        <begin position="20"/>
        <end position="125"/>
    </location>
</feature>
<reference evidence="2" key="2">
    <citation type="journal article" date="2015" name="J. Proteomics">
        <title>Sexual differences in the sialomes of the zebra tick, Rhipicephalus pulchellus.</title>
        <authorList>
            <person name="Tan A.W."/>
            <person name="Francischetti I.M."/>
            <person name="Slovak M."/>
            <person name="Kini R.M."/>
            <person name="Ribeiro J.M."/>
        </authorList>
    </citation>
    <scope>NUCLEOTIDE SEQUENCE</scope>
    <source>
        <tissue evidence="2">Salivary gland</tissue>
    </source>
</reference>
<organism evidence="2">
    <name type="scientific">Rhipicephalus pulchellus</name>
    <name type="common">Yellow backed tick</name>
    <name type="synonym">Dermacentor pulchellus</name>
    <dbReference type="NCBI Taxonomy" id="72859"/>
    <lineage>
        <taxon>Eukaryota</taxon>
        <taxon>Metazoa</taxon>
        <taxon>Ecdysozoa</taxon>
        <taxon>Arthropoda</taxon>
        <taxon>Chelicerata</taxon>
        <taxon>Arachnida</taxon>
        <taxon>Acari</taxon>
        <taxon>Parasitiformes</taxon>
        <taxon>Ixodida</taxon>
        <taxon>Ixodoidea</taxon>
        <taxon>Ixodidae</taxon>
        <taxon>Rhipicephalinae</taxon>
        <taxon>Rhipicephalus</taxon>
        <taxon>Rhipicephalus</taxon>
    </lineage>
</organism>
<protein>
    <submittedName>
        <fullName evidence="2">Uncharacterized protein</fullName>
    </submittedName>
</protein>
<proteinExistence type="evidence at transcript level"/>
<keyword evidence="1" id="KW-0732">Signal</keyword>
<name>L7LV78_RHIPC</name>
<accession>L7LV78</accession>